<name>A0AAN8I9P1_TRICO</name>
<dbReference type="Proteomes" id="UP001331761">
    <property type="component" value="Unassembled WGS sequence"/>
</dbReference>
<gene>
    <name evidence="1" type="ORF">GCK32_014743</name>
</gene>
<sequence length="112" mass="12872">YYTNRNLLDEDEHRRRRFSELNRMRMLQNRAQELQNSDPKLKRFLLGKRAQKKSTHQGLIMASIGSLGVHAVEAGLGEQGSPTDEGLTMKSKLTDEHALYTIRERSESLTSK</sequence>
<comment type="caution">
    <text evidence="1">The sequence shown here is derived from an EMBL/GenBank/DDBJ whole genome shotgun (WGS) entry which is preliminary data.</text>
</comment>
<dbReference type="AlphaFoldDB" id="A0AAN8I9P1"/>
<feature type="non-terminal residue" evidence="1">
    <location>
        <position position="1"/>
    </location>
</feature>
<proteinExistence type="predicted"/>
<accession>A0AAN8I9P1</accession>
<keyword evidence="2" id="KW-1185">Reference proteome</keyword>
<evidence type="ECO:0000313" key="1">
    <source>
        <dbReference type="EMBL" id="KAK5964336.1"/>
    </source>
</evidence>
<organism evidence="1 2">
    <name type="scientific">Trichostrongylus colubriformis</name>
    <name type="common">Black scour worm</name>
    <dbReference type="NCBI Taxonomy" id="6319"/>
    <lineage>
        <taxon>Eukaryota</taxon>
        <taxon>Metazoa</taxon>
        <taxon>Ecdysozoa</taxon>
        <taxon>Nematoda</taxon>
        <taxon>Chromadorea</taxon>
        <taxon>Rhabditida</taxon>
        <taxon>Rhabditina</taxon>
        <taxon>Rhabditomorpha</taxon>
        <taxon>Strongyloidea</taxon>
        <taxon>Trichostrongylidae</taxon>
        <taxon>Trichostrongylus</taxon>
    </lineage>
</organism>
<dbReference type="EMBL" id="WIXE01025934">
    <property type="protein sequence ID" value="KAK5964336.1"/>
    <property type="molecule type" value="Genomic_DNA"/>
</dbReference>
<evidence type="ECO:0000313" key="2">
    <source>
        <dbReference type="Proteomes" id="UP001331761"/>
    </source>
</evidence>
<protein>
    <submittedName>
        <fullName evidence="1">Uncharacterized protein</fullName>
    </submittedName>
</protein>
<reference evidence="1 2" key="1">
    <citation type="submission" date="2019-10" db="EMBL/GenBank/DDBJ databases">
        <title>Assembly and Annotation for the nematode Trichostrongylus colubriformis.</title>
        <authorList>
            <person name="Martin J."/>
        </authorList>
    </citation>
    <scope>NUCLEOTIDE SEQUENCE [LARGE SCALE GENOMIC DNA]</scope>
    <source>
        <strain evidence="1">G859</strain>
        <tissue evidence="1">Whole worm</tissue>
    </source>
</reference>